<keyword evidence="4" id="KW-1185">Reference proteome</keyword>
<dbReference type="InterPro" id="IPR036866">
    <property type="entry name" value="RibonucZ/Hydroxyglut_hydro"/>
</dbReference>
<comment type="caution">
    <text evidence="3">The sequence shown here is derived from an EMBL/GenBank/DDBJ whole genome shotgun (WGS) entry which is preliminary data.</text>
</comment>
<dbReference type="InterPro" id="IPR050662">
    <property type="entry name" value="Sec-metab_biosynth-thioest"/>
</dbReference>
<dbReference type="PANTHER" id="PTHR23131:SF4">
    <property type="entry name" value="METALLO-BETA-LACTAMASE SUPERFAMILY POTEIN"/>
    <property type="match status" value="1"/>
</dbReference>
<dbReference type="Gene3D" id="1.10.10.10">
    <property type="entry name" value="Winged helix-like DNA-binding domain superfamily/Winged helix DNA-binding domain"/>
    <property type="match status" value="1"/>
</dbReference>
<evidence type="ECO:0000259" key="2">
    <source>
        <dbReference type="SMART" id="SM00849"/>
    </source>
</evidence>
<dbReference type="SUPFAM" id="SSF56281">
    <property type="entry name" value="Metallo-hydrolase/oxidoreductase"/>
    <property type="match status" value="1"/>
</dbReference>
<dbReference type="Proteomes" id="UP001331936">
    <property type="component" value="Unassembled WGS sequence"/>
</dbReference>
<sequence length="336" mass="36924">MSDTTTEARDIGDGIHLIPVPVGDLPVGPTQVYVLESPRGVILVDGGWNDDTSWEALQNGLTVAGLSMTDVEGVVVTHFHPDHVGLTGRIREASGCWVGMHESDFAHLEVMISDTDRSAEEAELLRRAGAPEADIAAATAADQRPPGRPDSLPDRKLGADEIIPLAGRTLRTVLTPGHTAGHACFLVEDHGVLFSGDHVLATTTPHVGEFDFPVPERDALGEYLESLRAVATLPVRRTLPSHRQPIDDLPVRSRELIAHHDQRLDDLYDAFGDEELTLWQATERMRWYRPWDETPPHGKKMALAEGSAHVRQLIERGRLRRVPGTDPARFAPVRRA</sequence>
<name>A0ABU7JUR6_9NOCA</name>
<evidence type="ECO:0000256" key="1">
    <source>
        <dbReference type="SAM" id="MobiDB-lite"/>
    </source>
</evidence>
<gene>
    <name evidence="3" type="ORF">Q8814_16830</name>
</gene>
<accession>A0ABU7JUR6</accession>
<protein>
    <submittedName>
        <fullName evidence="3">MBL fold metallo-hydrolase</fullName>
    </submittedName>
</protein>
<organism evidence="3 4">
    <name type="scientific">Rhodococcus chondri</name>
    <dbReference type="NCBI Taxonomy" id="3065941"/>
    <lineage>
        <taxon>Bacteria</taxon>
        <taxon>Bacillati</taxon>
        <taxon>Actinomycetota</taxon>
        <taxon>Actinomycetes</taxon>
        <taxon>Mycobacteriales</taxon>
        <taxon>Nocardiaceae</taxon>
        <taxon>Rhodococcus</taxon>
    </lineage>
</organism>
<dbReference type="RefSeq" id="WP_330153156.1">
    <property type="nucleotide sequence ID" value="NZ_JAUZMZ010000098.1"/>
</dbReference>
<proteinExistence type="predicted"/>
<evidence type="ECO:0000313" key="4">
    <source>
        <dbReference type="Proteomes" id="UP001331936"/>
    </source>
</evidence>
<feature type="compositionally biased region" description="Basic and acidic residues" evidence="1">
    <location>
        <begin position="145"/>
        <end position="156"/>
    </location>
</feature>
<reference evidence="3 4" key="1">
    <citation type="submission" date="2023-08" db="EMBL/GenBank/DDBJ databases">
        <authorList>
            <person name="Girao M."/>
            <person name="Carvalho M.F."/>
        </authorList>
    </citation>
    <scope>NUCLEOTIDE SEQUENCE [LARGE SCALE GENOMIC DNA]</scope>
    <source>
        <strain evidence="3 4">CC-R104</strain>
    </source>
</reference>
<evidence type="ECO:0000313" key="3">
    <source>
        <dbReference type="EMBL" id="MEE2033763.1"/>
    </source>
</evidence>
<feature type="domain" description="Metallo-beta-lactamase" evidence="2">
    <location>
        <begin position="29"/>
        <end position="242"/>
    </location>
</feature>
<feature type="region of interest" description="Disordered" evidence="1">
    <location>
        <begin position="137"/>
        <end position="156"/>
    </location>
</feature>
<dbReference type="InterPro" id="IPR036388">
    <property type="entry name" value="WH-like_DNA-bd_sf"/>
</dbReference>
<dbReference type="SMART" id="SM00849">
    <property type="entry name" value="Lactamase_B"/>
    <property type="match status" value="1"/>
</dbReference>
<dbReference type="EMBL" id="JAUZMZ010000098">
    <property type="protein sequence ID" value="MEE2033763.1"/>
    <property type="molecule type" value="Genomic_DNA"/>
</dbReference>
<dbReference type="Pfam" id="PF00753">
    <property type="entry name" value="Lactamase_B"/>
    <property type="match status" value="1"/>
</dbReference>
<dbReference type="Gene3D" id="3.60.15.10">
    <property type="entry name" value="Ribonuclease Z/Hydroxyacylglutathione hydrolase-like"/>
    <property type="match status" value="1"/>
</dbReference>
<dbReference type="PANTHER" id="PTHR23131">
    <property type="entry name" value="ENDORIBONUCLEASE LACTB2"/>
    <property type="match status" value="1"/>
</dbReference>
<dbReference type="InterPro" id="IPR001279">
    <property type="entry name" value="Metallo-B-lactamas"/>
</dbReference>